<proteinExistence type="predicted"/>
<protein>
    <submittedName>
        <fullName evidence="3">Peptidase C39-like protein</fullName>
    </submittedName>
</protein>
<evidence type="ECO:0000256" key="1">
    <source>
        <dbReference type="SAM" id="SignalP"/>
    </source>
</evidence>
<dbReference type="Gene3D" id="3.90.70.10">
    <property type="entry name" value="Cysteine proteinases"/>
    <property type="match status" value="1"/>
</dbReference>
<dbReference type="AlphaFoldDB" id="A0A543B2N7"/>
<organism evidence="3 4">
    <name type="scientific">Stackebrandtia endophytica</name>
    <dbReference type="NCBI Taxonomy" id="1496996"/>
    <lineage>
        <taxon>Bacteria</taxon>
        <taxon>Bacillati</taxon>
        <taxon>Actinomycetota</taxon>
        <taxon>Actinomycetes</taxon>
        <taxon>Glycomycetales</taxon>
        <taxon>Glycomycetaceae</taxon>
        <taxon>Stackebrandtia</taxon>
    </lineage>
</organism>
<keyword evidence="1" id="KW-0732">Signal</keyword>
<dbReference type="OrthoDB" id="9789941at2"/>
<evidence type="ECO:0000313" key="3">
    <source>
        <dbReference type="EMBL" id="TQL79066.1"/>
    </source>
</evidence>
<sequence length="452" mass="49175">MSGSLTRRSVFAAGLAATSTVFIAGSAAAEQDGSSMQGRPRRDEGIDFFAWVSRGDWQSGGGDGVEVIGAGRARRPGIRIGEPIDTIDFTDPHTGNTAAYDIATWTSPERRSAVEASELIASWNADTPDDTWIQVEVQGRYLEGETTPWFIMGRWAAGDGDIARASVNRQGDPRSTVYTDTLAVDDADVTRLGSYRLRITLHRLAGTEVTPTVWRVGAMTSHVPDRYEVPESVPGVATGIELPVPRYSQSVHAGQYPEYGGGGQAWCSPTSSQMVLEYFGRTVSEEDLAWVDPEYDDPQICHAARFTFDTAYDGCGNWPFNAAYAAAFDDMDAIITRLGSLADAEALIAAGFPVITSQSFLEEELDGAGYGTAGHLMVLIGFTEEGDVIANDPASPSNEAVRRIYNRRQFENIWLRTKRKDANGNDAGGSGGVCYIFKERDQSWPRHLRLTD</sequence>
<keyword evidence="4" id="KW-1185">Reference proteome</keyword>
<dbReference type="InterPro" id="IPR039564">
    <property type="entry name" value="Peptidase_C39-like"/>
</dbReference>
<evidence type="ECO:0000313" key="4">
    <source>
        <dbReference type="Proteomes" id="UP000317043"/>
    </source>
</evidence>
<feature type="domain" description="Peptidase C39-like" evidence="2">
    <location>
        <begin position="243"/>
        <end position="394"/>
    </location>
</feature>
<dbReference type="Proteomes" id="UP000317043">
    <property type="component" value="Unassembled WGS sequence"/>
</dbReference>
<name>A0A543B2N7_9ACTN</name>
<dbReference type="RefSeq" id="WP_142044094.1">
    <property type="nucleotide sequence ID" value="NZ_JBHTGS010000002.1"/>
</dbReference>
<gene>
    <name evidence="3" type="ORF">FB566_4667</name>
</gene>
<dbReference type="PROSITE" id="PS51318">
    <property type="entry name" value="TAT"/>
    <property type="match status" value="1"/>
</dbReference>
<accession>A0A543B2N7</accession>
<dbReference type="CDD" id="cd02549">
    <property type="entry name" value="Peptidase_C39A"/>
    <property type="match status" value="1"/>
</dbReference>
<comment type="caution">
    <text evidence="3">The sequence shown here is derived from an EMBL/GenBank/DDBJ whole genome shotgun (WGS) entry which is preliminary data.</text>
</comment>
<dbReference type="InParanoid" id="A0A543B2N7"/>
<reference evidence="3 4" key="1">
    <citation type="submission" date="2019-06" db="EMBL/GenBank/DDBJ databases">
        <title>Sequencing the genomes of 1000 actinobacteria strains.</title>
        <authorList>
            <person name="Klenk H.-P."/>
        </authorList>
    </citation>
    <scope>NUCLEOTIDE SEQUENCE [LARGE SCALE GENOMIC DNA]</scope>
    <source>
        <strain evidence="3 4">DSM 45928</strain>
    </source>
</reference>
<dbReference type="InterPro" id="IPR039563">
    <property type="entry name" value="Peptidase_C39_single_dom"/>
</dbReference>
<feature type="chain" id="PRO_5038493170" evidence="1">
    <location>
        <begin position="24"/>
        <end position="452"/>
    </location>
</feature>
<evidence type="ECO:0000259" key="2">
    <source>
        <dbReference type="Pfam" id="PF13529"/>
    </source>
</evidence>
<dbReference type="EMBL" id="VFOW01000001">
    <property type="protein sequence ID" value="TQL79066.1"/>
    <property type="molecule type" value="Genomic_DNA"/>
</dbReference>
<feature type="signal peptide" evidence="1">
    <location>
        <begin position="1"/>
        <end position="23"/>
    </location>
</feature>
<dbReference type="InterPro" id="IPR006311">
    <property type="entry name" value="TAT_signal"/>
</dbReference>
<dbReference type="Pfam" id="PF13529">
    <property type="entry name" value="Peptidase_C39_2"/>
    <property type="match status" value="1"/>
</dbReference>